<gene>
    <name evidence="8" type="ORF">J2S74_002261</name>
</gene>
<feature type="transmembrane region" description="Helical" evidence="6">
    <location>
        <begin position="59"/>
        <end position="77"/>
    </location>
</feature>
<dbReference type="Proteomes" id="UP001230005">
    <property type="component" value="Unassembled WGS sequence"/>
</dbReference>
<comment type="subcellular location">
    <subcellularLocation>
        <location evidence="1">Cell membrane</location>
        <topology evidence="1">Multi-pass membrane protein</topology>
    </subcellularLocation>
</comment>
<dbReference type="InterPro" id="IPR011577">
    <property type="entry name" value="Cyt_b561_bac/Ni-Hgenase"/>
</dbReference>
<reference evidence="8 9" key="1">
    <citation type="submission" date="2023-07" db="EMBL/GenBank/DDBJ databases">
        <title>Genomic Encyclopedia of Type Strains, Phase IV (KMG-IV): sequencing the most valuable type-strain genomes for metagenomic binning, comparative biology and taxonomic classification.</title>
        <authorList>
            <person name="Goeker M."/>
        </authorList>
    </citation>
    <scope>NUCLEOTIDE SEQUENCE [LARGE SCALE GENOMIC DNA]</scope>
    <source>
        <strain evidence="8 9">DSM 9768</strain>
    </source>
</reference>
<proteinExistence type="predicted"/>
<organism evidence="8 9">
    <name type="scientific">Evansella vedderi</name>
    <dbReference type="NCBI Taxonomy" id="38282"/>
    <lineage>
        <taxon>Bacteria</taxon>
        <taxon>Bacillati</taxon>
        <taxon>Bacillota</taxon>
        <taxon>Bacilli</taxon>
        <taxon>Bacillales</taxon>
        <taxon>Bacillaceae</taxon>
        <taxon>Evansella</taxon>
    </lineage>
</organism>
<feature type="transmembrane region" description="Helical" evidence="6">
    <location>
        <begin position="21"/>
        <end position="39"/>
    </location>
</feature>
<evidence type="ECO:0000256" key="2">
    <source>
        <dbReference type="ARBA" id="ARBA00022475"/>
    </source>
</evidence>
<evidence type="ECO:0000256" key="4">
    <source>
        <dbReference type="ARBA" id="ARBA00022989"/>
    </source>
</evidence>
<evidence type="ECO:0000313" key="9">
    <source>
        <dbReference type="Proteomes" id="UP001230005"/>
    </source>
</evidence>
<dbReference type="PANTHER" id="PTHR30074">
    <property type="entry name" value="FORMATE DEHYDROGENASE, NITRATE-INDUCIBLE, CYTOCHROME B556 FDN SUBUNIT"/>
    <property type="match status" value="1"/>
</dbReference>
<keyword evidence="9" id="KW-1185">Reference proteome</keyword>
<feature type="transmembrane region" description="Helical" evidence="6">
    <location>
        <begin position="126"/>
        <end position="149"/>
    </location>
</feature>
<evidence type="ECO:0000259" key="7">
    <source>
        <dbReference type="Pfam" id="PF01292"/>
    </source>
</evidence>
<dbReference type="SUPFAM" id="SSF81342">
    <property type="entry name" value="Transmembrane di-heme cytochromes"/>
    <property type="match status" value="1"/>
</dbReference>
<dbReference type="RefSeq" id="WP_307325455.1">
    <property type="nucleotide sequence ID" value="NZ_JAUSUG010000008.1"/>
</dbReference>
<keyword evidence="3 6" id="KW-0812">Transmembrane</keyword>
<evidence type="ECO:0000313" key="8">
    <source>
        <dbReference type="EMBL" id="MDQ0254879.1"/>
    </source>
</evidence>
<dbReference type="PANTHER" id="PTHR30074:SF6">
    <property type="entry name" value="FORMATE DEHYDROGENASE GAMMA SUBUNIT"/>
    <property type="match status" value="1"/>
</dbReference>
<dbReference type="Gene3D" id="1.20.950.20">
    <property type="entry name" value="Transmembrane di-heme cytochromes, Chain C"/>
    <property type="match status" value="1"/>
</dbReference>
<feature type="domain" description="Cytochrome b561 bacterial/Ni-hydrogenase" evidence="7">
    <location>
        <begin position="12"/>
        <end position="197"/>
    </location>
</feature>
<dbReference type="InterPro" id="IPR051817">
    <property type="entry name" value="FDH_cytochrome_b556_subunit"/>
</dbReference>
<feature type="transmembrane region" description="Helical" evidence="6">
    <location>
        <begin position="155"/>
        <end position="180"/>
    </location>
</feature>
<evidence type="ECO:0000256" key="6">
    <source>
        <dbReference type="SAM" id="Phobius"/>
    </source>
</evidence>
<sequence length="231" mass="26491">MKAQKNEQMVHRFNKGFIVSHWVQAISFFALYITALPLYTDFFSFLYPVFGGPEGARLLHRIFAVFFMLPFFVLLIFDRQGLVNWTKRILTWKKNDFSFFLAFPKEFFVGNDKVPKQDFFNAGEKLNSLLIIVTTLMLIGSGLILWFPANFSQSVVQWGITIHVVGFSLAMLTVVAHIFLSTFHPNSKASLRGIIKGDVPVSYAKEHHGQWYDELVEKGEIVEEKKKSKGA</sequence>
<keyword evidence="2" id="KW-1003">Cell membrane</keyword>
<name>A0ABT9ZUG8_9BACI</name>
<comment type="caution">
    <text evidence="8">The sequence shown here is derived from an EMBL/GenBank/DDBJ whole genome shotgun (WGS) entry which is preliminary data.</text>
</comment>
<accession>A0ABT9ZUG8</accession>
<evidence type="ECO:0000256" key="3">
    <source>
        <dbReference type="ARBA" id="ARBA00022692"/>
    </source>
</evidence>
<evidence type="ECO:0000256" key="5">
    <source>
        <dbReference type="ARBA" id="ARBA00023136"/>
    </source>
</evidence>
<dbReference type="InterPro" id="IPR016174">
    <property type="entry name" value="Di-haem_cyt_TM"/>
</dbReference>
<keyword evidence="5 6" id="KW-0472">Membrane</keyword>
<evidence type="ECO:0000256" key="1">
    <source>
        <dbReference type="ARBA" id="ARBA00004651"/>
    </source>
</evidence>
<dbReference type="EMBL" id="JAUSUG010000008">
    <property type="protein sequence ID" value="MDQ0254879.1"/>
    <property type="molecule type" value="Genomic_DNA"/>
</dbReference>
<protein>
    <submittedName>
        <fullName evidence="8">Formate dehydrogenase subunit gamma</fullName>
    </submittedName>
</protein>
<keyword evidence="4 6" id="KW-1133">Transmembrane helix</keyword>
<dbReference type="Pfam" id="PF01292">
    <property type="entry name" value="Ni_hydr_CYTB"/>
    <property type="match status" value="1"/>
</dbReference>